<accession>A0A6N9YNZ8</accession>
<dbReference type="InterPro" id="IPR029058">
    <property type="entry name" value="AB_hydrolase_fold"/>
</dbReference>
<feature type="active site" description="Proton donor" evidence="9">
    <location>
        <position position="298"/>
    </location>
</feature>
<dbReference type="GO" id="GO:0005737">
    <property type="term" value="C:cytoplasm"/>
    <property type="evidence" value="ECO:0007669"/>
    <property type="project" value="UniProtKB-SubCell"/>
</dbReference>
<dbReference type="InterPro" id="IPR002410">
    <property type="entry name" value="Peptidase_S33"/>
</dbReference>
<feature type="active site" evidence="9">
    <location>
        <position position="270"/>
    </location>
</feature>
<evidence type="ECO:0000256" key="5">
    <source>
        <dbReference type="ARBA" id="ARBA00022490"/>
    </source>
</evidence>
<dbReference type="PRINTS" id="PR00793">
    <property type="entry name" value="PROAMNOPTASE"/>
</dbReference>
<feature type="active site" description="Nucleophile" evidence="9">
    <location>
        <position position="115"/>
    </location>
</feature>
<dbReference type="InterPro" id="IPR000073">
    <property type="entry name" value="AB_hydrolase_1"/>
</dbReference>
<dbReference type="InterPro" id="IPR005944">
    <property type="entry name" value="Pro_iminopeptidase"/>
</dbReference>
<evidence type="ECO:0000256" key="6">
    <source>
        <dbReference type="ARBA" id="ARBA00022670"/>
    </source>
</evidence>
<evidence type="ECO:0000256" key="7">
    <source>
        <dbReference type="ARBA" id="ARBA00022801"/>
    </source>
</evidence>
<keyword evidence="6 8" id="KW-0645">Protease</keyword>
<dbReference type="PIRSF" id="PIRSF006431">
    <property type="entry name" value="Pept_S33"/>
    <property type="match status" value="1"/>
</dbReference>
<dbReference type="GO" id="GO:0006508">
    <property type="term" value="P:proteolysis"/>
    <property type="evidence" value="ECO:0007669"/>
    <property type="project" value="UniProtKB-KW"/>
</dbReference>
<dbReference type="AlphaFoldDB" id="A0A6N9YNZ8"/>
<dbReference type="Proteomes" id="UP000469185">
    <property type="component" value="Unassembled WGS sequence"/>
</dbReference>
<comment type="subcellular location">
    <subcellularLocation>
        <location evidence="2 8">Cytoplasm</location>
    </subcellularLocation>
</comment>
<evidence type="ECO:0000256" key="8">
    <source>
        <dbReference type="PIRNR" id="PIRNR006431"/>
    </source>
</evidence>
<evidence type="ECO:0000256" key="3">
    <source>
        <dbReference type="ARBA" id="ARBA00010088"/>
    </source>
</evidence>
<evidence type="ECO:0000256" key="2">
    <source>
        <dbReference type="ARBA" id="ARBA00004496"/>
    </source>
</evidence>
<dbReference type="PANTHER" id="PTHR43722">
    <property type="entry name" value="PROLINE IMINOPEPTIDASE"/>
    <property type="match status" value="1"/>
</dbReference>
<reference evidence="12 13" key="1">
    <citation type="submission" date="2020-02" db="EMBL/GenBank/DDBJ databases">
        <authorList>
            <person name="Li X.-J."/>
            <person name="Feng X.-M."/>
        </authorList>
    </citation>
    <scope>NUCLEOTIDE SEQUENCE [LARGE SCALE GENOMIC DNA]</scope>
    <source>
        <strain evidence="12 13">CGMCC 4.7225</strain>
    </source>
</reference>
<gene>
    <name evidence="12" type="primary">pip</name>
    <name evidence="12" type="ORF">G1H11_14755</name>
</gene>
<dbReference type="EMBL" id="JAAGOB010000007">
    <property type="protein sequence ID" value="NED96568.1"/>
    <property type="molecule type" value="Genomic_DNA"/>
</dbReference>
<keyword evidence="7 8" id="KW-0378">Hydrolase</keyword>
<proteinExistence type="inferred from homology"/>
<dbReference type="PRINTS" id="PR00111">
    <property type="entry name" value="ABHYDROLASE"/>
</dbReference>
<keyword evidence="4 8" id="KW-0031">Aminopeptidase</keyword>
<evidence type="ECO:0000256" key="9">
    <source>
        <dbReference type="PIRSR" id="PIRSR006431-1"/>
    </source>
</evidence>
<evidence type="ECO:0000256" key="10">
    <source>
        <dbReference type="RuleBase" id="RU003421"/>
    </source>
</evidence>
<evidence type="ECO:0000259" key="11">
    <source>
        <dbReference type="Pfam" id="PF00561"/>
    </source>
</evidence>
<dbReference type="Gene3D" id="3.40.50.1820">
    <property type="entry name" value="alpha/beta hydrolase"/>
    <property type="match status" value="1"/>
</dbReference>
<keyword evidence="13" id="KW-1185">Reference proteome</keyword>
<evidence type="ECO:0000313" key="13">
    <source>
        <dbReference type="Proteomes" id="UP000469185"/>
    </source>
</evidence>
<evidence type="ECO:0000256" key="4">
    <source>
        <dbReference type="ARBA" id="ARBA00022438"/>
    </source>
</evidence>
<organism evidence="12 13">
    <name type="scientific">Phytoactinopolyspora alkaliphila</name>
    <dbReference type="NCBI Taxonomy" id="1783498"/>
    <lineage>
        <taxon>Bacteria</taxon>
        <taxon>Bacillati</taxon>
        <taxon>Actinomycetota</taxon>
        <taxon>Actinomycetes</taxon>
        <taxon>Jiangellales</taxon>
        <taxon>Jiangellaceae</taxon>
        <taxon>Phytoactinopolyspora</taxon>
    </lineage>
</organism>
<evidence type="ECO:0000313" key="12">
    <source>
        <dbReference type="EMBL" id="NED96568.1"/>
    </source>
</evidence>
<dbReference type="Pfam" id="PF00561">
    <property type="entry name" value="Abhydrolase_1"/>
    <property type="match status" value="1"/>
</dbReference>
<keyword evidence="5 8" id="KW-0963">Cytoplasm</keyword>
<dbReference type="RefSeq" id="WP_163819347.1">
    <property type="nucleotide sequence ID" value="NZ_JAAGOB010000007.1"/>
</dbReference>
<dbReference type="SUPFAM" id="SSF53474">
    <property type="entry name" value="alpha/beta-Hydrolases"/>
    <property type="match status" value="1"/>
</dbReference>
<dbReference type="EC" id="3.4.11.5" evidence="8 10"/>
<comment type="catalytic activity">
    <reaction evidence="1 8 10">
        <text>Release of N-terminal proline from a peptide.</text>
        <dbReference type="EC" id="3.4.11.5"/>
    </reaction>
</comment>
<comment type="similarity">
    <text evidence="3 8 10">Belongs to the peptidase S33 family.</text>
</comment>
<dbReference type="PANTHER" id="PTHR43722:SF1">
    <property type="entry name" value="PROLINE IMINOPEPTIDASE"/>
    <property type="match status" value="1"/>
</dbReference>
<dbReference type="GO" id="GO:0004177">
    <property type="term" value="F:aminopeptidase activity"/>
    <property type="evidence" value="ECO:0007669"/>
    <property type="project" value="UniProtKB-UniRule"/>
</dbReference>
<protein>
    <recommendedName>
        <fullName evidence="8 10">Proline iminopeptidase</fullName>
        <shortName evidence="8">PIP</shortName>
        <ecNumber evidence="8 10">3.4.11.5</ecNumber>
    </recommendedName>
    <alternativeName>
        <fullName evidence="8">Prolyl aminopeptidase</fullName>
    </alternativeName>
</protein>
<sequence>MSDLYVPTEATQRGLLDAGDGNRMYWETSGSPDGVPALIVHGGPGTGSVPSLRRYLNPDQYRVISFDQRGCGQSVPHASDPSADMSVNTTEHLLGDMERLREHLGIERWVLFGGSWGSTLILAYAERYPRRVSGIVLAGVTTSRRSELEWLYEGLARFFPREWEQFRAQVPAVFAGDVVAGYARLMEDPDPQVRERAAHAWVAWEDAVVSMEHQGKPDAYSDRPHHALLAFVRICAHYAANGAFLEDGVLLRDAGRLAGIPGVLVHGRLDLGAPLQIAWELSRAWPDAGLRIVDDSGHTGSDSMRRELRDALDAMVQKVVQEVPAGP</sequence>
<evidence type="ECO:0000256" key="1">
    <source>
        <dbReference type="ARBA" id="ARBA00001585"/>
    </source>
</evidence>
<dbReference type="NCBIfam" id="TIGR01249">
    <property type="entry name" value="pro_imino_pep_1"/>
    <property type="match status" value="1"/>
</dbReference>
<comment type="caution">
    <text evidence="12">The sequence shown here is derived from an EMBL/GenBank/DDBJ whole genome shotgun (WGS) entry which is preliminary data.</text>
</comment>
<name>A0A6N9YNZ8_9ACTN</name>
<feature type="domain" description="AB hydrolase-1" evidence="11">
    <location>
        <begin position="38"/>
        <end position="299"/>
    </location>
</feature>